<sequence length="310" mass="34983">MKTTVVGREIPATRVHVRRWHGEDLGEMPLEKGLALARAEGLDLVLHGIPPGSSVARCWLRDISQYLYNDRFAPELEQRLANRARGPRLVAPAAPEDLGTRLPRWVQLEKLHELWGEGRRCLAAPAAWQLDLPEASKAYLALAGLPATFFSYSLEFGPEEMLRLDTFDALVRQADEVAFAEVLRRLARIPTDLDRGYDWPAGFKLARHRLLGRHLSVGALCVEEGSGAVVIVHTCDTDNRERVQLVNSSVELLGRFLYLGQSSLLERATPRRIRALRRLFTKLDPPAMRDADWGLWPTALEEWLSECEEP</sequence>
<dbReference type="Proteomes" id="UP000518300">
    <property type="component" value="Unassembled WGS sequence"/>
</dbReference>
<proteinExistence type="predicted"/>
<gene>
    <name evidence="2" type="ORF">HG543_50320</name>
</gene>
<organism evidence="2 3">
    <name type="scientific">Pyxidicoccus fallax</name>
    <dbReference type="NCBI Taxonomy" id="394095"/>
    <lineage>
        <taxon>Bacteria</taxon>
        <taxon>Pseudomonadati</taxon>
        <taxon>Myxococcota</taxon>
        <taxon>Myxococcia</taxon>
        <taxon>Myxococcales</taxon>
        <taxon>Cystobacterineae</taxon>
        <taxon>Myxococcaceae</taxon>
        <taxon>Pyxidicoccus</taxon>
    </lineage>
</organism>
<dbReference type="InterPro" id="IPR025851">
    <property type="entry name" value="SUKH-4"/>
</dbReference>
<accession>A0A848M0C6</accession>
<protein>
    <recommendedName>
        <fullName evidence="1">Translation initiation factor 3 N-terminal domain-containing protein</fullName>
    </recommendedName>
</protein>
<reference evidence="2 3" key="1">
    <citation type="submission" date="2020-04" db="EMBL/GenBank/DDBJ databases">
        <title>Draft genome of Pyxidicoccus fallax type strain.</title>
        <authorList>
            <person name="Whitworth D.E."/>
        </authorList>
    </citation>
    <scope>NUCLEOTIDE SEQUENCE [LARGE SCALE GENOMIC DNA]</scope>
    <source>
        <strain evidence="2 3">DSM 14698</strain>
    </source>
</reference>
<dbReference type="SUPFAM" id="SSF54364">
    <property type="entry name" value="Translation initiation factor IF3, N-terminal domain"/>
    <property type="match status" value="1"/>
</dbReference>
<evidence type="ECO:0000313" key="2">
    <source>
        <dbReference type="EMBL" id="NMO23003.1"/>
    </source>
</evidence>
<dbReference type="InterPro" id="IPR036787">
    <property type="entry name" value="T_IF-3_N_sf"/>
</dbReference>
<evidence type="ECO:0000259" key="1">
    <source>
        <dbReference type="Pfam" id="PF05198"/>
    </source>
</evidence>
<dbReference type="Gene3D" id="3.10.20.80">
    <property type="entry name" value="Translation initiation factor 3 (IF-3), N-terminal domain"/>
    <property type="match status" value="1"/>
</dbReference>
<dbReference type="RefSeq" id="WP_169352116.1">
    <property type="nucleotide sequence ID" value="NZ_JABBJJ010000511.1"/>
</dbReference>
<dbReference type="GO" id="GO:0003743">
    <property type="term" value="F:translation initiation factor activity"/>
    <property type="evidence" value="ECO:0007669"/>
    <property type="project" value="InterPro"/>
</dbReference>
<dbReference type="Pfam" id="PF14435">
    <property type="entry name" value="SUKH-4"/>
    <property type="match status" value="1"/>
</dbReference>
<feature type="domain" description="Translation initiation factor 3 N-terminal" evidence="1">
    <location>
        <begin position="6"/>
        <end position="70"/>
    </location>
</feature>
<dbReference type="InterPro" id="IPR019814">
    <property type="entry name" value="Translation_initiation_fac_3_N"/>
</dbReference>
<evidence type="ECO:0000313" key="3">
    <source>
        <dbReference type="Proteomes" id="UP000518300"/>
    </source>
</evidence>
<comment type="caution">
    <text evidence="2">The sequence shown here is derived from an EMBL/GenBank/DDBJ whole genome shotgun (WGS) entry which is preliminary data.</text>
</comment>
<dbReference type="AlphaFoldDB" id="A0A848M0C6"/>
<dbReference type="EMBL" id="JABBJJ010000511">
    <property type="protein sequence ID" value="NMO23003.1"/>
    <property type="molecule type" value="Genomic_DNA"/>
</dbReference>
<keyword evidence="3" id="KW-1185">Reference proteome</keyword>
<name>A0A848M0C6_9BACT</name>
<dbReference type="Pfam" id="PF05198">
    <property type="entry name" value="IF3_N"/>
    <property type="match status" value="1"/>
</dbReference>